<reference evidence="4" key="1">
    <citation type="journal article" date="2014" name="Int. J. Syst. Evol. Microbiol.">
        <title>Complete genome sequence of Corynebacterium casei LMG S-19264T (=DSM 44701T), isolated from a smear-ripened cheese.</title>
        <authorList>
            <consortium name="US DOE Joint Genome Institute (JGI-PGF)"/>
            <person name="Walter F."/>
            <person name="Albersmeier A."/>
            <person name="Kalinowski J."/>
            <person name="Ruckert C."/>
        </authorList>
    </citation>
    <scope>NUCLEOTIDE SEQUENCE</scope>
    <source>
        <strain evidence="4">JCM 4784</strain>
    </source>
</reference>
<dbReference type="GO" id="GO:0019242">
    <property type="term" value="P:methylglyoxal biosynthetic process"/>
    <property type="evidence" value="ECO:0007669"/>
    <property type="project" value="UniProtKB-UniRule"/>
</dbReference>
<dbReference type="PROSITE" id="PS51855">
    <property type="entry name" value="MGS"/>
    <property type="match status" value="1"/>
</dbReference>
<feature type="binding site" evidence="1">
    <location>
        <begin position="54"/>
        <end position="55"/>
    </location>
    <ligand>
        <name>substrate</name>
    </ligand>
</feature>
<organism evidence="4 5">
    <name type="scientific">Streptomyces longispororuber</name>
    <dbReference type="NCBI Taxonomy" id="68230"/>
    <lineage>
        <taxon>Bacteria</taxon>
        <taxon>Bacillati</taxon>
        <taxon>Actinomycetota</taxon>
        <taxon>Actinomycetes</taxon>
        <taxon>Kitasatosporales</taxon>
        <taxon>Streptomycetaceae</taxon>
        <taxon>Streptomyces</taxon>
    </lineage>
</organism>
<sequence length="205" mass="21792">MRIALIAHDGMKTTMVDWVGRQYGELARHELVATESTGALLAERFGLAVEQVASGPLGGDQQIGAMIVDHRVDLMIFFWDPMGLHPHSPDVQALMRLAVLQDVPMALNPASADHVLRSLSTAGRPQGPEAVGGHRRTPSVRTDTAHRRTPAASPATASRPSAAPAAARRSPASRWTDTSASPSVPRRGARGVHGSGRTPTVPSER</sequence>
<dbReference type="RefSeq" id="WP_190136314.1">
    <property type="nucleotide sequence ID" value="NZ_BNBT01000035.1"/>
</dbReference>
<proteinExistence type="inferred from homology"/>
<feature type="domain" description="MGS-like" evidence="3">
    <location>
        <begin position="1"/>
        <end position="153"/>
    </location>
</feature>
<dbReference type="SUPFAM" id="SSF52335">
    <property type="entry name" value="Methylglyoxal synthase-like"/>
    <property type="match status" value="1"/>
</dbReference>
<dbReference type="NCBIfam" id="TIGR00160">
    <property type="entry name" value="MGSA"/>
    <property type="match status" value="1"/>
</dbReference>
<protein>
    <recommendedName>
        <fullName evidence="1">Methylglyoxal synthase</fullName>
        <shortName evidence="1">MGS</shortName>
        <ecNumber evidence="1">4.2.3.3</ecNumber>
    </recommendedName>
</protein>
<feature type="binding site" evidence="1">
    <location>
        <position position="12"/>
    </location>
    <ligand>
        <name>substrate</name>
    </ligand>
</feature>
<dbReference type="InterPro" id="IPR036914">
    <property type="entry name" value="MGS-like_dom_sf"/>
</dbReference>
<comment type="caution">
    <text evidence="4">The sequence shown here is derived from an EMBL/GenBank/DDBJ whole genome shotgun (WGS) entry which is preliminary data.</text>
</comment>
<comment type="similarity">
    <text evidence="1">Belongs to the methylglyoxal synthase family.</text>
</comment>
<accession>A0A919DLW8</accession>
<evidence type="ECO:0000313" key="5">
    <source>
        <dbReference type="Proteomes" id="UP000608024"/>
    </source>
</evidence>
<keyword evidence="1" id="KW-0456">Lyase</keyword>
<dbReference type="PANTHER" id="PTHR30492:SF0">
    <property type="entry name" value="METHYLGLYOXAL SYNTHASE"/>
    <property type="match status" value="1"/>
</dbReference>
<feature type="binding site" evidence="1">
    <location>
        <position position="87"/>
    </location>
    <ligand>
        <name>substrate</name>
    </ligand>
</feature>
<dbReference type="AlphaFoldDB" id="A0A919DLW8"/>
<feature type="active site" description="Proton donor/acceptor" evidence="1">
    <location>
        <position position="60"/>
    </location>
</feature>
<comment type="catalytic activity">
    <reaction evidence="1">
        <text>dihydroxyacetone phosphate = methylglyoxal + phosphate</text>
        <dbReference type="Rhea" id="RHEA:17937"/>
        <dbReference type="ChEBI" id="CHEBI:17158"/>
        <dbReference type="ChEBI" id="CHEBI:43474"/>
        <dbReference type="ChEBI" id="CHEBI:57642"/>
        <dbReference type="EC" id="4.2.3.3"/>
    </reaction>
</comment>
<dbReference type="Gene3D" id="3.40.50.1380">
    <property type="entry name" value="Methylglyoxal synthase-like domain"/>
    <property type="match status" value="1"/>
</dbReference>
<dbReference type="Pfam" id="PF02142">
    <property type="entry name" value="MGS"/>
    <property type="match status" value="1"/>
</dbReference>
<evidence type="ECO:0000313" key="4">
    <source>
        <dbReference type="EMBL" id="GHE57916.1"/>
    </source>
</evidence>
<dbReference type="NCBIfam" id="NF003559">
    <property type="entry name" value="PRK05234.1"/>
    <property type="match status" value="1"/>
</dbReference>
<dbReference type="Proteomes" id="UP000608024">
    <property type="component" value="Unassembled WGS sequence"/>
</dbReference>
<evidence type="ECO:0000259" key="3">
    <source>
        <dbReference type="PROSITE" id="PS51855"/>
    </source>
</evidence>
<feature type="compositionally biased region" description="Low complexity" evidence="2">
    <location>
        <begin position="150"/>
        <end position="174"/>
    </location>
</feature>
<feature type="binding site" evidence="1">
    <location>
        <position position="8"/>
    </location>
    <ligand>
        <name>substrate</name>
    </ligand>
</feature>
<keyword evidence="5" id="KW-1185">Reference proteome</keyword>
<dbReference type="SMART" id="SM00851">
    <property type="entry name" value="MGS"/>
    <property type="match status" value="1"/>
</dbReference>
<dbReference type="EC" id="4.2.3.3" evidence="1"/>
<comment type="caution">
    <text evidence="1">Lacks conserved residue(s) required for the propagation of feature annotation.</text>
</comment>
<name>A0A919DLW8_9ACTN</name>
<evidence type="ECO:0000256" key="2">
    <source>
        <dbReference type="SAM" id="MobiDB-lite"/>
    </source>
</evidence>
<dbReference type="PROSITE" id="PS01335">
    <property type="entry name" value="METHYLGLYOXAL_SYNTH"/>
    <property type="match status" value="1"/>
</dbReference>
<dbReference type="EMBL" id="BNBT01000035">
    <property type="protein sequence ID" value="GHE57916.1"/>
    <property type="molecule type" value="Genomic_DNA"/>
</dbReference>
<evidence type="ECO:0000256" key="1">
    <source>
        <dbReference type="HAMAP-Rule" id="MF_00549"/>
    </source>
</evidence>
<gene>
    <name evidence="1" type="primary">mgsA</name>
    <name evidence="4" type="ORF">GCM10018785_28820</name>
</gene>
<feature type="region of interest" description="Disordered" evidence="2">
    <location>
        <begin position="120"/>
        <end position="205"/>
    </location>
</feature>
<reference evidence="4" key="2">
    <citation type="submission" date="2020-09" db="EMBL/GenBank/DDBJ databases">
        <authorList>
            <person name="Sun Q."/>
            <person name="Ohkuma M."/>
        </authorList>
    </citation>
    <scope>NUCLEOTIDE SEQUENCE</scope>
    <source>
        <strain evidence="4">JCM 4784</strain>
    </source>
</reference>
<dbReference type="PANTHER" id="PTHR30492">
    <property type="entry name" value="METHYLGLYOXAL SYNTHASE"/>
    <property type="match status" value="1"/>
</dbReference>
<dbReference type="GO" id="GO:0005829">
    <property type="term" value="C:cytosol"/>
    <property type="evidence" value="ECO:0007669"/>
    <property type="project" value="TreeGrafter"/>
</dbReference>
<dbReference type="GO" id="GO:0008929">
    <property type="term" value="F:methylglyoxal synthase activity"/>
    <property type="evidence" value="ECO:0007669"/>
    <property type="project" value="UniProtKB-UniRule"/>
</dbReference>
<dbReference type="CDD" id="cd01422">
    <property type="entry name" value="MGS"/>
    <property type="match status" value="1"/>
</dbReference>
<dbReference type="HAMAP" id="MF_00549">
    <property type="entry name" value="Methylglyoxal_synth"/>
    <property type="match status" value="1"/>
</dbReference>
<dbReference type="InterPro" id="IPR004363">
    <property type="entry name" value="Methylgl_synth"/>
</dbReference>
<dbReference type="InterPro" id="IPR011607">
    <property type="entry name" value="MGS-like_dom"/>
</dbReference>
<comment type="function">
    <text evidence="1">Catalyzes the formation of methylglyoxal from dihydroxyacetone phosphate.</text>
</comment>
<dbReference type="InterPro" id="IPR018148">
    <property type="entry name" value="Methylglyoxal_synth_AS"/>
</dbReference>